<dbReference type="Gene3D" id="2.70.98.30">
    <property type="entry name" value="Golgi alpha-mannosidase II, domain 4"/>
    <property type="match status" value="1"/>
</dbReference>
<keyword evidence="5" id="KW-1185">Reference proteome</keyword>
<accession>A0A1M6GDZ0</accession>
<evidence type="ECO:0000313" key="5">
    <source>
        <dbReference type="Proteomes" id="UP000184543"/>
    </source>
</evidence>
<feature type="domain" description="Glycosyl hydrolases family 38 C-terminal" evidence="3">
    <location>
        <begin position="826"/>
        <end position="898"/>
    </location>
</feature>
<name>A0A1M6GDZ0_9FLAO</name>
<dbReference type="Gene3D" id="2.60.40.2220">
    <property type="match status" value="1"/>
</dbReference>
<dbReference type="InterPro" id="IPR000602">
    <property type="entry name" value="Glyco_hydro_38_N"/>
</dbReference>
<dbReference type="GO" id="GO:0004559">
    <property type="term" value="F:alpha-mannosidase activity"/>
    <property type="evidence" value="ECO:0007669"/>
    <property type="project" value="InterPro"/>
</dbReference>
<dbReference type="GO" id="GO:0009313">
    <property type="term" value="P:oligosaccharide catabolic process"/>
    <property type="evidence" value="ECO:0007669"/>
    <property type="project" value="TreeGrafter"/>
</dbReference>
<dbReference type="GO" id="GO:0006013">
    <property type="term" value="P:mannose metabolic process"/>
    <property type="evidence" value="ECO:0007669"/>
    <property type="project" value="InterPro"/>
</dbReference>
<dbReference type="Gene3D" id="3.20.110.10">
    <property type="entry name" value="Glycoside hydrolase 38, N terminal domain"/>
    <property type="match status" value="1"/>
</dbReference>
<dbReference type="STRING" id="192903.SAMN04488513_102781"/>
<dbReference type="OrthoDB" id="9772207at2"/>
<sequence>MRILLKIKNAVSLAYVLMLGVWFVTAQETFEGDTETYELLKDLSKSTLADGKVLLFTTTHEDIAWLNEPEICKIDRDKLWLTPYMDRLKAEPDFKMDIEQSSIVMEYLHRHPEEKENFITFLKAGRISIGGTYVQTYEGMYSGESLARQFYFGKKWMKDHLGGYESNVYFNNDVPARTMQMPQLARKAGVNNFVFARHIKGLFHWESPDGSRVLCYSPGNHYMEFYNLLGQTDSAAVKTMAKDAVDWYTIYNNKSPKNGVMPAMLNYEFIWDQKPVLNQVPFTNKWNAITHIEADGKKRIKVNLPNFHYATAEEFFEEAMKTTTVEKTIKGERPNTWVYIHGAGHHKALKASREGDILMTKAEKFATANALIDGSFKKYPERELYDAWESKIYPDHGWGGKGGDVTDNLFLQKFLFAKTEAEKILEASLKAIAGKISFKKENGTPIAVFNSLSWERTDPVNFTINLQPNEARYLQLDTDKGENVPIQLSELKYYPNGFIQSAEVHFVAERLPPIGYRTFYLKPAAFQQNTVTNTTDTFENAYYKVKFGNGGLEGIYDKVLKKELVDTKSFMAGEIFAMHSEGNGAGEFAEVQQPDTRFFDRLATGQTKWQIEESGPLYTTYKMRQNMKEAVVEMRITFHNSIKKIDFDIDLLNWDGVVYREFRMAMPLNMDNGEVTYEVPFGTVTVGKDELRGSGGEFYNTPVRDIHPRAIENWISASNAAFGVTLSSSVVTADWTNPIDSLSQQTILQPILLASRKSCHWEGNTYHQTGDHHFTFSITSHAKGWENGQRFGKQANEKPDVVVDPDTYKDTMLPEQLSFFNTDKENVVISTVKKAEDGQATVIRAYETNGQDVTAAINMFTSVKKAERASLIEEPLEELKKGESQVILELGHHAIETIRVE</sequence>
<gene>
    <name evidence="4" type="ORF">SAMN04488513_102781</name>
</gene>
<dbReference type="RefSeq" id="WP_094766627.1">
    <property type="nucleotide sequence ID" value="NZ_FQYU01000002.1"/>
</dbReference>
<reference evidence="5" key="1">
    <citation type="submission" date="2016-11" db="EMBL/GenBank/DDBJ databases">
        <authorList>
            <person name="Varghese N."/>
            <person name="Submissions S."/>
        </authorList>
    </citation>
    <scope>NUCLEOTIDE SEQUENCE [LARGE SCALE GENOMIC DNA]</scope>
    <source>
        <strain evidence="5">DSM 19858</strain>
    </source>
</reference>
<dbReference type="InterPro" id="IPR041147">
    <property type="entry name" value="GH38_C"/>
</dbReference>
<dbReference type="InterPro" id="IPR011682">
    <property type="entry name" value="Glyco_hydro_38_C"/>
</dbReference>
<feature type="domain" description="Glycoside hydrolase family 38 N-terminal" evidence="1">
    <location>
        <begin position="54"/>
        <end position="322"/>
    </location>
</feature>
<dbReference type="PANTHER" id="PTHR46017">
    <property type="entry name" value="ALPHA-MANNOSIDASE 2C1"/>
    <property type="match status" value="1"/>
</dbReference>
<feature type="domain" description="Glycosyl hydrolase family 38 C-terminal" evidence="2">
    <location>
        <begin position="539"/>
        <end position="726"/>
    </location>
</feature>
<dbReference type="AlphaFoldDB" id="A0A1M6GDZ0"/>
<dbReference type="Pfam" id="PF07748">
    <property type="entry name" value="Glyco_hydro_38C"/>
    <property type="match status" value="1"/>
</dbReference>
<dbReference type="PANTHER" id="PTHR46017:SF1">
    <property type="entry name" value="ALPHA-MANNOSIDASE 2C1"/>
    <property type="match status" value="1"/>
</dbReference>
<organism evidence="4 5">
    <name type="scientific">Pseudozobellia thermophila</name>
    <dbReference type="NCBI Taxonomy" id="192903"/>
    <lineage>
        <taxon>Bacteria</taxon>
        <taxon>Pseudomonadati</taxon>
        <taxon>Bacteroidota</taxon>
        <taxon>Flavobacteriia</taxon>
        <taxon>Flavobacteriales</taxon>
        <taxon>Flavobacteriaceae</taxon>
        <taxon>Pseudozobellia</taxon>
    </lineage>
</organism>
<evidence type="ECO:0000259" key="3">
    <source>
        <dbReference type="Pfam" id="PF17677"/>
    </source>
</evidence>
<dbReference type="InterPro" id="IPR011330">
    <property type="entry name" value="Glyco_hydro/deAcase_b/a-brl"/>
</dbReference>
<dbReference type="InterPro" id="IPR027291">
    <property type="entry name" value="Glyco_hydro_38_N_sf"/>
</dbReference>
<dbReference type="EMBL" id="FQYU01000002">
    <property type="protein sequence ID" value="SHJ08139.1"/>
    <property type="molecule type" value="Genomic_DNA"/>
</dbReference>
<protein>
    <submittedName>
        <fullName evidence="4">Alpha-mannosidase</fullName>
    </submittedName>
</protein>
<dbReference type="Pfam" id="PF01074">
    <property type="entry name" value="Glyco_hydro_38N"/>
    <property type="match status" value="1"/>
</dbReference>
<dbReference type="Pfam" id="PF17677">
    <property type="entry name" value="Glyco_hydro38C2"/>
    <property type="match status" value="1"/>
</dbReference>
<dbReference type="Gene3D" id="2.60.40.1180">
    <property type="entry name" value="Golgi alpha-mannosidase II"/>
    <property type="match status" value="1"/>
</dbReference>
<dbReference type="GO" id="GO:0030246">
    <property type="term" value="F:carbohydrate binding"/>
    <property type="evidence" value="ECO:0007669"/>
    <property type="project" value="InterPro"/>
</dbReference>
<dbReference type="SUPFAM" id="SSF74650">
    <property type="entry name" value="Galactose mutarotase-like"/>
    <property type="match status" value="1"/>
</dbReference>
<proteinExistence type="predicted"/>
<dbReference type="Proteomes" id="UP000184543">
    <property type="component" value="Unassembled WGS sequence"/>
</dbReference>
<dbReference type="SUPFAM" id="SSF88713">
    <property type="entry name" value="Glycoside hydrolase/deacetylase"/>
    <property type="match status" value="1"/>
</dbReference>
<dbReference type="InterPro" id="IPR013780">
    <property type="entry name" value="Glyco_hydro_b"/>
</dbReference>
<evidence type="ECO:0000313" key="4">
    <source>
        <dbReference type="EMBL" id="SHJ08139.1"/>
    </source>
</evidence>
<dbReference type="InterPro" id="IPR011013">
    <property type="entry name" value="Gal_mutarotase_sf_dom"/>
</dbReference>
<evidence type="ECO:0000259" key="1">
    <source>
        <dbReference type="Pfam" id="PF01074"/>
    </source>
</evidence>
<evidence type="ECO:0000259" key="2">
    <source>
        <dbReference type="Pfam" id="PF07748"/>
    </source>
</evidence>